<evidence type="ECO:0000256" key="3">
    <source>
        <dbReference type="ARBA" id="ARBA00022741"/>
    </source>
</evidence>
<feature type="short sequence motif" description="'KMSKS' region" evidence="8">
    <location>
        <begin position="199"/>
        <end position="203"/>
    </location>
</feature>
<dbReference type="Proteomes" id="UP000289952">
    <property type="component" value="Chromosome"/>
</dbReference>
<dbReference type="NCBIfam" id="TIGR00233">
    <property type="entry name" value="trpS"/>
    <property type="match status" value="1"/>
</dbReference>
<comment type="function">
    <text evidence="8">Catalyzes the attachment of tryptophan to tRNA(Trp).</text>
</comment>
<dbReference type="EMBL" id="LR214972">
    <property type="protein sequence ID" value="VEU62929.1"/>
    <property type="molecule type" value="Genomic_DNA"/>
</dbReference>
<feature type="short sequence motif" description="'HIGH' region" evidence="8">
    <location>
        <begin position="10"/>
        <end position="18"/>
    </location>
</feature>
<feature type="binding site" evidence="8">
    <location>
        <position position="139"/>
    </location>
    <ligand>
        <name>L-tryptophan</name>
        <dbReference type="ChEBI" id="CHEBI:57912"/>
    </ligand>
</feature>
<feature type="binding site" evidence="8">
    <location>
        <position position="190"/>
    </location>
    <ligand>
        <name>ATP</name>
        <dbReference type="ChEBI" id="CHEBI:30616"/>
    </ligand>
</feature>
<evidence type="ECO:0000313" key="10">
    <source>
        <dbReference type="EMBL" id="VEU62929.1"/>
    </source>
</evidence>
<evidence type="ECO:0000256" key="6">
    <source>
        <dbReference type="ARBA" id="ARBA00023146"/>
    </source>
</evidence>
<dbReference type="Gene3D" id="1.10.240.10">
    <property type="entry name" value="Tyrosyl-Transfer RNA Synthetase"/>
    <property type="match status" value="1"/>
</dbReference>
<dbReference type="PROSITE" id="PS00178">
    <property type="entry name" value="AA_TRNA_LIGASE_I"/>
    <property type="match status" value="1"/>
</dbReference>
<feature type="binding site" evidence="8">
    <location>
        <begin position="17"/>
        <end position="18"/>
    </location>
    <ligand>
        <name>ATP</name>
        <dbReference type="ChEBI" id="CHEBI:30616"/>
    </ligand>
</feature>
<proteinExistence type="inferred from homology"/>
<keyword evidence="6 8" id="KW-0030">Aminoacyl-tRNA synthetase</keyword>
<comment type="subunit">
    <text evidence="8">Homodimer.</text>
</comment>
<dbReference type="HAMAP" id="MF_00140_B">
    <property type="entry name" value="Trp_tRNA_synth_B"/>
    <property type="match status" value="1"/>
</dbReference>
<organism evidence="10 11">
    <name type="scientific">Mycoplasmopsis bovirhinis</name>
    <dbReference type="NCBI Taxonomy" id="29553"/>
    <lineage>
        <taxon>Bacteria</taxon>
        <taxon>Bacillati</taxon>
        <taxon>Mycoplasmatota</taxon>
        <taxon>Mycoplasmoidales</taxon>
        <taxon>Metamycoplasmataceae</taxon>
        <taxon>Mycoplasmopsis</taxon>
    </lineage>
</organism>
<dbReference type="InterPro" id="IPR024109">
    <property type="entry name" value="Trp-tRNA-ligase_bac-type"/>
</dbReference>
<feature type="binding site" evidence="8">
    <location>
        <begin position="151"/>
        <end position="153"/>
    </location>
    <ligand>
        <name>ATP</name>
        <dbReference type="ChEBI" id="CHEBI:30616"/>
    </ligand>
</feature>
<dbReference type="Pfam" id="PF00579">
    <property type="entry name" value="tRNA-synt_1b"/>
    <property type="match status" value="1"/>
</dbReference>
<keyword evidence="8" id="KW-0963">Cytoplasm</keyword>
<dbReference type="OrthoDB" id="9801042at2"/>
<evidence type="ECO:0000256" key="2">
    <source>
        <dbReference type="ARBA" id="ARBA00022598"/>
    </source>
</evidence>
<dbReference type="EC" id="6.1.1.2" evidence="8"/>
<keyword evidence="4 8" id="KW-0067">ATP-binding</keyword>
<dbReference type="RefSeq" id="WP_129621140.1">
    <property type="nucleotide sequence ID" value="NZ_LR214972.1"/>
</dbReference>
<evidence type="ECO:0000313" key="11">
    <source>
        <dbReference type="Proteomes" id="UP000289952"/>
    </source>
</evidence>
<dbReference type="PANTHER" id="PTHR43766:SF1">
    <property type="entry name" value="TRYPTOPHAN--TRNA LIGASE, MITOCHONDRIAL"/>
    <property type="match status" value="1"/>
</dbReference>
<sequence>MKRLVSGIKPTGDLTLGNYIGAIKNFVKLQNEYESYIFVADLHALTTGKVNSKEFKEQRESIVALYAACGLDFHKNAIFYQSQILEHSQMQWLALCQTTLGELKRMTQFKDQASKLKQGNGTEKIPTGILTYPTLMAGDILLYNPDVVPVGEDQIQHLELTRNIAQRFNKNYQTNLKIPQAIVPKVGSKIKSLNDPNVKMSKSQKNPKSTIYLLEDPKSAYKKVLKAVTDSENKIYLSESKPGILNLLNIYAGINDLSLEQAAEIFRDSNYKDFKEEVAKAVKDLLIQIQTKYQYYLKNVDAIISVGAQKAQLLAKQTINNLQLKIGLYGENDESK</sequence>
<evidence type="ECO:0000256" key="5">
    <source>
        <dbReference type="ARBA" id="ARBA00022917"/>
    </source>
</evidence>
<accession>A0A449AD36</accession>
<feature type="binding site" evidence="8">
    <location>
        <begin position="9"/>
        <end position="11"/>
    </location>
    <ligand>
        <name>ATP</name>
        <dbReference type="ChEBI" id="CHEBI:30616"/>
    </ligand>
</feature>
<gene>
    <name evidence="8 10" type="primary">trpS</name>
    <name evidence="10" type="ORF">NCTC10118_00207</name>
</gene>
<evidence type="ECO:0000256" key="1">
    <source>
        <dbReference type="ARBA" id="ARBA00005594"/>
    </source>
</evidence>
<dbReference type="AlphaFoldDB" id="A0A449AD36"/>
<dbReference type="InterPro" id="IPR002305">
    <property type="entry name" value="aa-tRNA-synth_Ic"/>
</dbReference>
<dbReference type="PRINTS" id="PR01039">
    <property type="entry name" value="TRNASYNTHTRP"/>
</dbReference>
<dbReference type="GO" id="GO:0006436">
    <property type="term" value="P:tryptophanyl-tRNA aminoacylation"/>
    <property type="evidence" value="ECO:0007669"/>
    <property type="project" value="UniProtKB-UniRule"/>
</dbReference>
<feature type="binding site" evidence="8">
    <location>
        <begin position="199"/>
        <end position="203"/>
    </location>
    <ligand>
        <name>ATP</name>
        <dbReference type="ChEBI" id="CHEBI:30616"/>
    </ligand>
</feature>
<dbReference type="Gene3D" id="3.40.50.620">
    <property type="entry name" value="HUPs"/>
    <property type="match status" value="1"/>
</dbReference>
<keyword evidence="2 8" id="KW-0436">Ligase</keyword>
<comment type="subcellular location">
    <subcellularLocation>
        <location evidence="8">Cytoplasm</location>
    </subcellularLocation>
</comment>
<dbReference type="InterPro" id="IPR050203">
    <property type="entry name" value="Trp-tRNA_synthetase"/>
</dbReference>
<protein>
    <recommendedName>
        <fullName evidence="8">Tryptophan--tRNA ligase</fullName>
        <ecNumber evidence="8">6.1.1.2</ecNumber>
    </recommendedName>
    <alternativeName>
        <fullName evidence="8">Tryptophanyl-tRNA synthetase</fullName>
        <shortName evidence="8">TrpRS</shortName>
    </alternativeName>
</protein>
<reference evidence="10 11" key="1">
    <citation type="submission" date="2019-01" db="EMBL/GenBank/DDBJ databases">
        <authorList>
            <consortium name="Pathogen Informatics"/>
        </authorList>
    </citation>
    <scope>NUCLEOTIDE SEQUENCE [LARGE SCALE GENOMIC DNA]</scope>
    <source>
        <strain evidence="10 11">NCTC10118</strain>
    </source>
</reference>
<comment type="catalytic activity">
    <reaction evidence="7 8">
        <text>tRNA(Trp) + L-tryptophan + ATP = L-tryptophyl-tRNA(Trp) + AMP + diphosphate + H(+)</text>
        <dbReference type="Rhea" id="RHEA:24080"/>
        <dbReference type="Rhea" id="RHEA-COMP:9671"/>
        <dbReference type="Rhea" id="RHEA-COMP:9705"/>
        <dbReference type="ChEBI" id="CHEBI:15378"/>
        <dbReference type="ChEBI" id="CHEBI:30616"/>
        <dbReference type="ChEBI" id="CHEBI:33019"/>
        <dbReference type="ChEBI" id="CHEBI:57912"/>
        <dbReference type="ChEBI" id="CHEBI:78442"/>
        <dbReference type="ChEBI" id="CHEBI:78535"/>
        <dbReference type="ChEBI" id="CHEBI:456215"/>
        <dbReference type="EC" id="6.1.1.2"/>
    </reaction>
</comment>
<dbReference type="PANTHER" id="PTHR43766">
    <property type="entry name" value="TRYPTOPHAN--TRNA LIGASE, MITOCHONDRIAL"/>
    <property type="match status" value="1"/>
</dbReference>
<keyword evidence="11" id="KW-1185">Reference proteome</keyword>
<name>A0A449AD36_9BACT</name>
<keyword evidence="5 8" id="KW-0648">Protein biosynthesis</keyword>
<keyword evidence="3 8" id="KW-0547">Nucleotide-binding</keyword>
<dbReference type="GO" id="GO:0004830">
    <property type="term" value="F:tryptophan-tRNA ligase activity"/>
    <property type="evidence" value="ECO:0007669"/>
    <property type="project" value="UniProtKB-UniRule"/>
</dbReference>
<evidence type="ECO:0000256" key="8">
    <source>
        <dbReference type="HAMAP-Rule" id="MF_00140"/>
    </source>
</evidence>
<dbReference type="GO" id="GO:0005524">
    <property type="term" value="F:ATP binding"/>
    <property type="evidence" value="ECO:0007669"/>
    <property type="project" value="UniProtKB-UniRule"/>
</dbReference>
<dbReference type="InterPro" id="IPR001412">
    <property type="entry name" value="aa-tRNA-synth_I_CS"/>
</dbReference>
<dbReference type="SUPFAM" id="SSF52374">
    <property type="entry name" value="Nucleotidylyl transferase"/>
    <property type="match status" value="1"/>
</dbReference>
<evidence type="ECO:0000256" key="7">
    <source>
        <dbReference type="ARBA" id="ARBA00049929"/>
    </source>
</evidence>
<comment type="similarity">
    <text evidence="1 8 9">Belongs to the class-I aminoacyl-tRNA synthetase family.</text>
</comment>
<evidence type="ECO:0000256" key="4">
    <source>
        <dbReference type="ARBA" id="ARBA00022840"/>
    </source>
</evidence>
<dbReference type="GO" id="GO:0005829">
    <property type="term" value="C:cytosol"/>
    <property type="evidence" value="ECO:0007669"/>
    <property type="project" value="TreeGrafter"/>
</dbReference>
<evidence type="ECO:0000256" key="9">
    <source>
        <dbReference type="RuleBase" id="RU363036"/>
    </source>
</evidence>
<dbReference type="CDD" id="cd00806">
    <property type="entry name" value="TrpRS_core"/>
    <property type="match status" value="1"/>
</dbReference>
<dbReference type="InterPro" id="IPR014729">
    <property type="entry name" value="Rossmann-like_a/b/a_fold"/>
</dbReference>
<dbReference type="InterPro" id="IPR002306">
    <property type="entry name" value="Trp-tRNA-ligase"/>
</dbReference>